<dbReference type="Pfam" id="PF06293">
    <property type="entry name" value="Kdo"/>
    <property type="match status" value="1"/>
</dbReference>
<dbReference type="Proteomes" id="UP001597548">
    <property type="component" value="Unassembled WGS sequence"/>
</dbReference>
<dbReference type="RefSeq" id="WP_317175406.1">
    <property type="nucleotide sequence ID" value="NZ_JADILU010000009.1"/>
</dbReference>
<keyword evidence="2" id="KW-1185">Reference proteome</keyword>
<sequence>MNRTKNIQNSFKQHEVFLDDIITNFDTKGEDFGNQDRNSLKIFKIEDKTLNVKSFRVPNLINQLAYRFFRKSKAQRSFEYANRLQSLGIGTPQPIAYYEYSTPFLFNKSFYISEQLDCDLTYRELTTDFDYPNHEEILRAFTRFTYHLHEKQVKFLDHSPGNTLIKKVGNDYEFFLVDLNRMEFKPLDFETRIKNFAKLTTHESMIKIMSDEYAKCLGENPNQVFNLMWKNTKNFQHRYWRRRRVKNKLLFWRSK</sequence>
<protein>
    <submittedName>
        <fullName evidence="1">Lipopolysaccharide kinase InaA family protein</fullName>
    </submittedName>
</protein>
<evidence type="ECO:0000313" key="1">
    <source>
        <dbReference type="EMBL" id="MFD2917608.1"/>
    </source>
</evidence>
<reference evidence="2" key="1">
    <citation type="journal article" date="2019" name="Int. J. Syst. Evol. Microbiol.">
        <title>The Global Catalogue of Microorganisms (GCM) 10K type strain sequencing project: providing services to taxonomists for standard genome sequencing and annotation.</title>
        <authorList>
            <consortium name="The Broad Institute Genomics Platform"/>
            <consortium name="The Broad Institute Genome Sequencing Center for Infectious Disease"/>
            <person name="Wu L."/>
            <person name="Ma J."/>
        </authorList>
    </citation>
    <scope>NUCLEOTIDE SEQUENCE [LARGE SCALE GENOMIC DNA]</scope>
    <source>
        <strain evidence="2">KCTC 32514</strain>
    </source>
</reference>
<name>A0ABW5ZX75_9FLAO</name>
<proteinExistence type="predicted"/>
<dbReference type="GO" id="GO:0016301">
    <property type="term" value="F:kinase activity"/>
    <property type="evidence" value="ECO:0007669"/>
    <property type="project" value="UniProtKB-KW"/>
</dbReference>
<gene>
    <name evidence="1" type="ORF">ACFS29_18290</name>
</gene>
<accession>A0ABW5ZX75</accession>
<dbReference type="EMBL" id="JBHUOS010000015">
    <property type="protein sequence ID" value="MFD2917608.1"/>
    <property type="molecule type" value="Genomic_DNA"/>
</dbReference>
<comment type="caution">
    <text evidence="1">The sequence shown here is derived from an EMBL/GenBank/DDBJ whole genome shotgun (WGS) entry which is preliminary data.</text>
</comment>
<keyword evidence="1" id="KW-0808">Transferase</keyword>
<organism evidence="1 2">
    <name type="scientific">Psychroserpens luteus</name>
    <dbReference type="NCBI Taxonomy" id="1434066"/>
    <lineage>
        <taxon>Bacteria</taxon>
        <taxon>Pseudomonadati</taxon>
        <taxon>Bacteroidota</taxon>
        <taxon>Flavobacteriia</taxon>
        <taxon>Flavobacteriales</taxon>
        <taxon>Flavobacteriaceae</taxon>
        <taxon>Psychroserpens</taxon>
    </lineage>
</organism>
<keyword evidence="1" id="KW-0418">Kinase</keyword>
<evidence type="ECO:0000313" key="2">
    <source>
        <dbReference type="Proteomes" id="UP001597548"/>
    </source>
</evidence>